<keyword evidence="1" id="KW-0143">Chaperone</keyword>
<dbReference type="InterPro" id="IPR020818">
    <property type="entry name" value="Chaperonin_GroES"/>
</dbReference>
<dbReference type="GO" id="GO:0005524">
    <property type="term" value="F:ATP binding"/>
    <property type="evidence" value="ECO:0007669"/>
    <property type="project" value="InterPro"/>
</dbReference>
<evidence type="ECO:0000313" key="2">
    <source>
        <dbReference type="EMBL" id="ASN63716.1"/>
    </source>
</evidence>
<name>A0A221S440_9VIRU</name>
<dbReference type="SUPFAM" id="SSF50129">
    <property type="entry name" value="GroES-like"/>
    <property type="match status" value="1"/>
</dbReference>
<dbReference type="Gene3D" id="2.30.33.40">
    <property type="entry name" value="GroES chaperonin"/>
    <property type="match status" value="1"/>
</dbReference>
<gene>
    <name evidence="2" type="primary">groES</name>
</gene>
<dbReference type="GO" id="GO:0044183">
    <property type="term" value="F:protein folding chaperone"/>
    <property type="evidence" value="ECO:0007669"/>
    <property type="project" value="InterPro"/>
</dbReference>
<organism evidence="2">
    <name type="scientific">uncultured virus</name>
    <dbReference type="NCBI Taxonomy" id="340016"/>
    <lineage>
        <taxon>Viruses</taxon>
        <taxon>environmental samples</taxon>
    </lineage>
</organism>
<dbReference type="InterPro" id="IPR037124">
    <property type="entry name" value="Chaperonin_GroES_sf"/>
</dbReference>
<reference evidence="2" key="1">
    <citation type="submission" date="2016-03" db="EMBL/GenBank/DDBJ databases">
        <title>Novel chaperonins are prevalent in the virioplankton and link to viral biology and ecology.</title>
        <authorList>
            <person name="Marine R.L."/>
            <person name="Nasko D.J."/>
            <person name="Polson S.W."/>
            <person name="Wommack K.E."/>
        </authorList>
    </citation>
    <scope>NUCLEOTIDE SEQUENCE</scope>
</reference>
<proteinExistence type="predicted"/>
<sequence>MIMMTSLKESDVPMQAELFDAQLPKPVGYRLLIALPQIEEKFDGTNILKSVKTIQTDHVLSTIGLVVELGDQAYSDVDRFPNGPWCKEGDYVMFRANTGTRFKIENIEYRLMNDDSVEAVVADPRGITRAS</sequence>
<accession>A0A221S440</accession>
<dbReference type="InterPro" id="IPR011032">
    <property type="entry name" value="GroES-like_sf"/>
</dbReference>
<dbReference type="Pfam" id="PF00166">
    <property type="entry name" value="Cpn10"/>
    <property type="match status" value="1"/>
</dbReference>
<evidence type="ECO:0000256" key="1">
    <source>
        <dbReference type="ARBA" id="ARBA00023186"/>
    </source>
</evidence>
<dbReference type="EMBL" id="KU971122">
    <property type="protein sequence ID" value="ASN63716.1"/>
    <property type="molecule type" value="Genomic_DNA"/>
</dbReference>
<protein>
    <submittedName>
        <fullName evidence="2">Co-chaperonin GroES</fullName>
    </submittedName>
</protein>